<sequence>MLDLDVLLKKNERIDDLQYKGLKIIQKDDGFCFGLDAVLVSNFADVRKNDCVIDLGTGTGIISILIAGKTEAKSITGIEIQEDMAEMANRSIKLNNLQDRVKIICGDLRKSPEIFGISKFDVVVTNPPYMNVGGGLLNPNEKKAISRHEILCTLEDIMKVSEKILKPMGRFVMVHRPDRLVDIIWFMRKYSIEPKYMRFVYPSANKKANLILIKGTKQGRPQLKMMEPLYVYNEKGQFTDEINKIYGRE</sequence>
<dbReference type="Proteomes" id="UP000239720">
    <property type="component" value="Unassembled WGS sequence"/>
</dbReference>
<dbReference type="OrthoDB" id="9777257at2"/>
<proteinExistence type="predicted"/>
<keyword evidence="2" id="KW-0489">Methyltransferase</keyword>
<evidence type="ECO:0000313" key="3">
    <source>
        <dbReference type="Proteomes" id="UP000239720"/>
    </source>
</evidence>
<evidence type="ECO:0000259" key="1">
    <source>
        <dbReference type="Pfam" id="PF13847"/>
    </source>
</evidence>
<dbReference type="SUPFAM" id="SSF53335">
    <property type="entry name" value="S-adenosyl-L-methionine-dependent methyltransferases"/>
    <property type="match status" value="1"/>
</dbReference>
<dbReference type="InterPro" id="IPR029063">
    <property type="entry name" value="SAM-dependent_MTases_sf"/>
</dbReference>
<dbReference type="PANTHER" id="PTHR47739">
    <property type="entry name" value="TRNA1(VAL) (ADENINE(37)-N6)-METHYLTRANSFERASE"/>
    <property type="match status" value="1"/>
</dbReference>
<dbReference type="RefSeq" id="WP_105368653.1">
    <property type="nucleotide sequence ID" value="NZ_NEMB01000003.1"/>
</dbReference>
<dbReference type="GO" id="GO:0003676">
    <property type="term" value="F:nucleic acid binding"/>
    <property type="evidence" value="ECO:0007669"/>
    <property type="project" value="InterPro"/>
</dbReference>
<dbReference type="PANTHER" id="PTHR47739:SF1">
    <property type="entry name" value="TRNA1(VAL) (ADENINE(37)-N6)-METHYLTRANSFERASE"/>
    <property type="match status" value="1"/>
</dbReference>
<protein>
    <submittedName>
        <fullName evidence="2">SAM-dependent methyltransferase</fullName>
    </submittedName>
</protein>
<feature type="domain" description="Methyltransferase" evidence="1">
    <location>
        <begin position="48"/>
        <end position="174"/>
    </location>
</feature>
<name>A0A2S8REL5_9FIRM</name>
<dbReference type="Pfam" id="PF13847">
    <property type="entry name" value="Methyltransf_31"/>
    <property type="match status" value="1"/>
</dbReference>
<dbReference type="InterPro" id="IPR002052">
    <property type="entry name" value="DNA_methylase_N6_adenine_CS"/>
</dbReference>
<dbReference type="InterPro" id="IPR025714">
    <property type="entry name" value="Methyltranfer_dom"/>
</dbReference>
<dbReference type="EMBL" id="NEMB01000003">
    <property type="protein sequence ID" value="PQQ68254.1"/>
    <property type="molecule type" value="Genomic_DNA"/>
</dbReference>
<organism evidence="2 3">
    <name type="scientific">Acetivibrio saccincola</name>
    <dbReference type="NCBI Taxonomy" id="1677857"/>
    <lineage>
        <taxon>Bacteria</taxon>
        <taxon>Bacillati</taxon>
        <taxon>Bacillota</taxon>
        <taxon>Clostridia</taxon>
        <taxon>Eubacteriales</taxon>
        <taxon>Oscillospiraceae</taxon>
        <taxon>Acetivibrio</taxon>
    </lineage>
</organism>
<reference evidence="2 3" key="1">
    <citation type="journal article" date="2018" name="Syst. Appl. Microbiol.">
        <title>Characterization and high-quality draft genome sequence of Herbivorax saccincola A7, an anaerobic, alkaliphilic, thermophilic, cellulolytic, and xylanolytic bacterium.</title>
        <authorList>
            <person name="Aikawa S."/>
            <person name="Baramee S."/>
            <person name="Sermsathanaswadi J."/>
            <person name="Thianheng P."/>
            <person name="Tachaapaikoon C."/>
            <person name="Shikata A."/>
            <person name="Waeonukul R."/>
            <person name="Pason P."/>
            <person name="Ratanakhanokchai K."/>
            <person name="Kosugi A."/>
        </authorList>
    </citation>
    <scope>NUCLEOTIDE SEQUENCE [LARGE SCALE GENOMIC DNA]</scope>
    <source>
        <strain evidence="2 3">A7</strain>
    </source>
</reference>
<dbReference type="CDD" id="cd02440">
    <property type="entry name" value="AdoMet_MTases"/>
    <property type="match status" value="1"/>
</dbReference>
<dbReference type="InterPro" id="IPR050210">
    <property type="entry name" value="tRNA_Adenine-N(6)_MTase"/>
</dbReference>
<dbReference type="AlphaFoldDB" id="A0A2S8REL5"/>
<dbReference type="GO" id="GO:0032259">
    <property type="term" value="P:methylation"/>
    <property type="evidence" value="ECO:0007669"/>
    <property type="project" value="UniProtKB-KW"/>
</dbReference>
<dbReference type="Gene3D" id="3.40.50.150">
    <property type="entry name" value="Vaccinia Virus protein VP39"/>
    <property type="match status" value="1"/>
</dbReference>
<gene>
    <name evidence="2" type="ORF">B9R14_04395</name>
</gene>
<dbReference type="GO" id="GO:0008168">
    <property type="term" value="F:methyltransferase activity"/>
    <property type="evidence" value="ECO:0007669"/>
    <property type="project" value="UniProtKB-KW"/>
</dbReference>
<accession>A0A2S8REL5</accession>
<dbReference type="PROSITE" id="PS00092">
    <property type="entry name" value="N6_MTASE"/>
    <property type="match status" value="1"/>
</dbReference>
<keyword evidence="2" id="KW-0808">Transferase</keyword>
<evidence type="ECO:0000313" key="2">
    <source>
        <dbReference type="EMBL" id="PQQ68254.1"/>
    </source>
</evidence>
<comment type="caution">
    <text evidence="2">The sequence shown here is derived from an EMBL/GenBank/DDBJ whole genome shotgun (WGS) entry which is preliminary data.</text>
</comment>